<gene>
    <name evidence="1" type="ORF">ABFB10_13765</name>
</gene>
<proteinExistence type="predicted"/>
<dbReference type="RefSeq" id="WP_347166947.1">
    <property type="nucleotide sequence ID" value="NZ_JBDNCH010000002.1"/>
</dbReference>
<dbReference type="AlphaFoldDB" id="A0AAW9SCX6"/>
<reference evidence="1 2" key="1">
    <citation type="submission" date="2024-05" db="EMBL/GenBank/DDBJ databases">
        <title>Genome sequence of Ponticoccus litoralis KCCM 90028.</title>
        <authorList>
            <person name="Kim J.M."/>
            <person name="Lee J.K."/>
            <person name="Choi B.J."/>
            <person name="Bayburt H."/>
            <person name="Baek J.H."/>
            <person name="Jeon C.O."/>
        </authorList>
    </citation>
    <scope>NUCLEOTIDE SEQUENCE [LARGE SCALE GENOMIC DNA]</scope>
    <source>
        <strain evidence="1 2">KCCM 90028</strain>
    </source>
</reference>
<organism evidence="1 2">
    <name type="scientific">Ponticoccus litoralis</name>
    <dbReference type="NCBI Taxonomy" id="422297"/>
    <lineage>
        <taxon>Bacteria</taxon>
        <taxon>Pseudomonadati</taxon>
        <taxon>Pseudomonadota</taxon>
        <taxon>Alphaproteobacteria</taxon>
        <taxon>Rhodobacterales</taxon>
        <taxon>Roseobacteraceae</taxon>
        <taxon>Ponticoccus</taxon>
    </lineage>
</organism>
<sequence length="71" mass="7765">MFATAGQRRALLWQAGRLRDLCRRHVTEPAKALTQPVGQPLQRGADAGVTRRCAIGHTGPVQARTVFDDGR</sequence>
<keyword evidence="2" id="KW-1185">Reference proteome</keyword>
<comment type="caution">
    <text evidence="1">The sequence shown here is derived from an EMBL/GenBank/DDBJ whole genome shotgun (WGS) entry which is preliminary data.</text>
</comment>
<protein>
    <submittedName>
        <fullName evidence="1">Uncharacterized protein</fullName>
    </submittedName>
</protein>
<dbReference type="Proteomes" id="UP001428774">
    <property type="component" value="Unassembled WGS sequence"/>
</dbReference>
<evidence type="ECO:0000313" key="2">
    <source>
        <dbReference type="Proteomes" id="UP001428774"/>
    </source>
</evidence>
<name>A0AAW9SCX6_9RHOB</name>
<evidence type="ECO:0000313" key="1">
    <source>
        <dbReference type="EMBL" id="MEN9061919.1"/>
    </source>
</evidence>
<dbReference type="EMBL" id="JBDNCH010000002">
    <property type="protein sequence ID" value="MEN9061919.1"/>
    <property type="molecule type" value="Genomic_DNA"/>
</dbReference>
<accession>A0AAW9SCX6</accession>